<name>A0A9J6RQK6_9GAMM</name>
<dbReference type="EMBL" id="JAPTGG010000019">
    <property type="protein sequence ID" value="MCZ0866982.1"/>
    <property type="molecule type" value="Genomic_DNA"/>
</dbReference>
<evidence type="ECO:0000313" key="3">
    <source>
        <dbReference type="Proteomes" id="UP001069090"/>
    </source>
</evidence>
<keyword evidence="3" id="KW-1185">Reference proteome</keyword>
<feature type="chain" id="PRO_5039921310" evidence="1">
    <location>
        <begin position="21"/>
        <end position="47"/>
    </location>
</feature>
<evidence type="ECO:0000313" key="2">
    <source>
        <dbReference type="EMBL" id="MCZ0866982.1"/>
    </source>
</evidence>
<dbReference type="AlphaFoldDB" id="A0A9J6RQK6"/>
<accession>A0A9J6RQK6</accession>
<protein>
    <submittedName>
        <fullName evidence="2">Uncharacterized protein</fullName>
    </submittedName>
</protein>
<comment type="caution">
    <text evidence="2">The sequence shown here is derived from an EMBL/GenBank/DDBJ whole genome shotgun (WGS) entry which is preliminary data.</text>
</comment>
<feature type="signal peptide" evidence="1">
    <location>
        <begin position="1"/>
        <end position="20"/>
    </location>
</feature>
<proteinExistence type="predicted"/>
<sequence length="47" mass="5326">MMKKLLILGLWLSLTAYAQAECWYNGHMYPVGTVIAGLACHSDGRWR</sequence>
<dbReference type="Proteomes" id="UP001069090">
    <property type="component" value="Unassembled WGS sequence"/>
</dbReference>
<organism evidence="2 3">
    <name type="scientific">Dasania phycosphaerae</name>
    <dbReference type="NCBI Taxonomy" id="2950436"/>
    <lineage>
        <taxon>Bacteria</taxon>
        <taxon>Pseudomonadati</taxon>
        <taxon>Pseudomonadota</taxon>
        <taxon>Gammaproteobacteria</taxon>
        <taxon>Cellvibrionales</taxon>
        <taxon>Spongiibacteraceae</taxon>
        <taxon>Dasania</taxon>
    </lineage>
</organism>
<reference evidence="2 3" key="1">
    <citation type="submission" date="2022-12" db="EMBL/GenBank/DDBJ databases">
        <title>Dasania phycosphaerae sp. nov., isolated from particulate material of the south coast of Korea.</title>
        <authorList>
            <person name="Jiang Y."/>
        </authorList>
    </citation>
    <scope>NUCLEOTIDE SEQUENCE [LARGE SCALE GENOMIC DNA]</scope>
    <source>
        <strain evidence="2 3">GY-19</strain>
    </source>
</reference>
<gene>
    <name evidence="2" type="ORF">O0V09_17405</name>
</gene>
<dbReference type="RefSeq" id="WP_258332932.1">
    <property type="nucleotide sequence ID" value="NZ_JAPTGG010000019.1"/>
</dbReference>
<keyword evidence="1" id="KW-0732">Signal</keyword>
<evidence type="ECO:0000256" key="1">
    <source>
        <dbReference type="SAM" id="SignalP"/>
    </source>
</evidence>